<feature type="DNA-binding region" description="H-T-H motif" evidence="4">
    <location>
        <begin position="44"/>
        <end position="63"/>
    </location>
</feature>
<dbReference type="Pfam" id="PF00440">
    <property type="entry name" value="TetR_N"/>
    <property type="match status" value="1"/>
</dbReference>
<evidence type="ECO:0000256" key="2">
    <source>
        <dbReference type="ARBA" id="ARBA00023125"/>
    </source>
</evidence>
<dbReference type="Gene3D" id="1.10.357.10">
    <property type="entry name" value="Tetracycline Repressor, domain 2"/>
    <property type="match status" value="1"/>
</dbReference>
<accession>A0A2S8J1L0</accession>
<dbReference type="InterPro" id="IPR050109">
    <property type="entry name" value="HTH-type_TetR-like_transc_reg"/>
</dbReference>
<evidence type="ECO:0000313" key="6">
    <source>
        <dbReference type="EMBL" id="PQP20855.1"/>
    </source>
</evidence>
<keyword evidence="2 4" id="KW-0238">DNA-binding</keyword>
<evidence type="ECO:0000259" key="5">
    <source>
        <dbReference type="PROSITE" id="PS50977"/>
    </source>
</evidence>
<evidence type="ECO:0000256" key="1">
    <source>
        <dbReference type="ARBA" id="ARBA00023015"/>
    </source>
</evidence>
<dbReference type="SUPFAM" id="SSF46689">
    <property type="entry name" value="Homeodomain-like"/>
    <property type="match status" value="1"/>
</dbReference>
<dbReference type="EMBL" id="PUIO01000038">
    <property type="protein sequence ID" value="PQP20855.1"/>
    <property type="molecule type" value="Genomic_DNA"/>
</dbReference>
<dbReference type="RefSeq" id="WP_105419160.1">
    <property type="nucleotide sequence ID" value="NZ_PUIO01000038.1"/>
</dbReference>
<reference evidence="7" key="1">
    <citation type="submission" date="2018-02" db="EMBL/GenBank/DDBJ databases">
        <title>Draft genome sequencing of Rhodococcus opacus KU647198.</title>
        <authorList>
            <person name="Zheng B.-X."/>
        </authorList>
    </citation>
    <scope>NUCLEOTIDE SEQUENCE [LARGE SCALE GENOMIC DNA]</scope>
    <source>
        <strain evidence="7">04-OD7</strain>
    </source>
</reference>
<proteinExistence type="predicted"/>
<sequence>MTDPVKTPRRYDASLRRSRARMRQQKVLDVAREMFLRDGYAATTVAAIATTADVSVETIYKTFGGKPGLIREIQAAALTGTGPVPAPQRSDHMSASEPDPEVVLRNWATLATEVAPAVTPIIRLVRDAAATDPDMATLLDDINTQRLARMTHNARRLSSHLPPTISLEHARDVLFTYTAPEIYELLVLARHWSVEQYAEFIYRGMATQLLPPSD</sequence>
<dbReference type="PANTHER" id="PTHR30055">
    <property type="entry name" value="HTH-TYPE TRANSCRIPTIONAL REGULATOR RUTR"/>
    <property type="match status" value="1"/>
</dbReference>
<dbReference type="InterPro" id="IPR001647">
    <property type="entry name" value="HTH_TetR"/>
</dbReference>
<evidence type="ECO:0000313" key="7">
    <source>
        <dbReference type="Proteomes" id="UP000239290"/>
    </source>
</evidence>
<keyword evidence="3" id="KW-0804">Transcription</keyword>
<dbReference type="PROSITE" id="PS50977">
    <property type="entry name" value="HTH_TETR_2"/>
    <property type="match status" value="1"/>
</dbReference>
<dbReference type="PANTHER" id="PTHR30055:SF234">
    <property type="entry name" value="HTH-TYPE TRANSCRIPTIONAL REGULATOR BETI"/>
    <property type="match status" value="1"/>
</dbReference>
<keyword evidence="1" id="KW-0805">Transcription regulation</keyword>
<dbReference type="GO" id="GO:0000976">
    <property type="term" value="F:transcription cis-regulatory region binding"/>
    <property type="evidence" value="ECO:0007669"/>
    <property type="project" value="TreeGrafter"/>
</dbReference>
<name>A0A2S8J1L0_RHOOP</name>
<evidence type="ECO:0000256" key="4">
    <source>
        <dbReference type="PROSITE-ProRule" id="PRU00335"/>
    </source>
</evidence>
<dbReference type="GO" id="GO:0003700">
    <property type="term" value="F:DNA-binding transcription factor activity"/>
    <property type="evidence" value="ECO:0007669"/>
    <property type="project" value="TreeGrafter"/>
</dbReference>
<dbReference type="AlphaFoldDB" id="A0A2S8J1L0"/>
<dbReference type="InterPro" id="IPR009057">
    <property type="entry name" value="Homeodomain-like_sf"/>
</dbReference>
<organism evidence="6 7">
    <name type="scientific">Rhodococcus opacus</name>
    <name type="common">Nocardia opaca</name>
    <dbReference type="NCBI Taxonomy" id="37919"/>
    <lineage>
        <taxon>Bacteria</taxon>
        <taxon>Bacillati</taxon>
        <taxon>Actinomycetota</taxon>
        <taxon>Actinomycetes</taxon>
        <taxon>Mycobacteriales</taxon>
        <taxon>Nocardiaceae</taxon>
        <taxon>Rhodococcus</taxon>
    </lineage>
</organism>
<protein>
    <submittedName>
        <fullName evidence="6">TetR/AcrR family transcriptional regulator</fullName>
    </submittedName>
</protein>
<evidence type="ECO:0000256" key="3">
    <source>
        <dbReference type="ARBA" id="ARBA00023163"/>
    </source>
</evidence>
<comment type="caution">
    <text evidence="6">The sequence shown here is derived from an EMBL/GenBank/DDBJ whole genome shotgun (WGS) entry which is preliminary data.</text>
</comment>
<dbReference type="Proteomes" id="UP000239290">
    <property type="component" value="Unassembled WGS sequence"/>
</dbReference>
<gene>
    <name evidence="6" type="ORF">C5613_27170</name>
</gene>
<dbReference type="PRINTS" id="PR00455">
    <property type="entry name" value="HTHTETR"/>
</dbReference>
<feature type="domain" description="HTH tetR-type" evidence="5">
    <location>
        <begin position="21"/>
        <end position="81"/>
    </location>
</feature>